<dbReference type="VEuPathDB" id="PlasmoDB:PY03664"/>
<reference evidence="3" key="3">
    <citation type="submission" date="2014-05" db="EMBL/GenBank/DDBJ databases">
        <authorList>
            <person name="Aslett M.A."/>
            <person name="De Silva N."/>
        </authorList>
    </citation>
    <scope>NUCLEOTIDE SEQUENCE</scope>
    <source>
        <strain evidence="3">17X</strain>
    </source>
</reference>
<dbReference type="Proteomes" id="UP000072874">
    <property type="component" value="Chromosome 4"/>
</dbReference>
<dbReference type="EMBL" id="LM993658">
    <property type="protein sequence ID" value="VTZ73374.1"/>
    <property type="molecule type" value="Genomic_DNA"/>
</dbReference>
<feature type="compositionally biased region" description="Basic and acidic residues" evidence="1">
    <location>
        <begin position="497"/>
        <end position="511"/>
    </location>
</feature>
<evidence type="ECO:0000256" key="1">
    <source>
        <dbReference type="SAM" id="MobiDB-lite"/>
    </source>
</evidence>
<dbReference type="Proteomes" id="UP000072904">
    <property type="component" value="Chromosome 4"/>
</dbReference>
<dbReference type="VEuPathDB" id="PlasmoDB:PY17X_0414100"/>
<sequence>MKNVHIITNKIVEERVKEYCRKIEEKKLKNVKATIQIDRNKISINNKKKLYLEKLKNDEIERNNNILKKKLEHINKREKKDVSVLKQATLQHLSTNKKNFLFENIKKAKIKVEKKKINHVNVNSTLNDNTVIKNPKKIVYKGYIDDIKKCYKFYIEVKVDEEGTLNILSLNLKSKKVKKLTYGKEKHDEMLNSMETYEAMVKKIIATEEEHIEQIQKKNVYKKKYIFKERERPTGIKNRVVVDNIEKTCDFYIKKYFNDDFDDINSTKEINNTTDTNTNQDNDDLILKKKKNSFLLMKNELLYKSRINEAQARLIFQKIKEKLQHNPKINFGLVIGEGDDSLYNEKSKKMSIQKKYNKSKKDLKLKTNSKSKSIKLNDTKKIGSNQSKINDVNNTVLPEKKTDQNCDIDNLNKVAEEETTPKTNDVEPKSVQENVQSNPNEEESSNKTVPYISNEEINSDHFAPHTSEEINSNNPVPNTSEEINSNNNVPNASEEINSDHFSPHASEEINPDHFASNTSEEINCNKEKESEMDDQMDMNKGNDELKNKTDEASHDEQIDSETANNPIDINPVKDI</sequence>
<feature type="region of interest" description="Disordered" evidence="1">
    <location>
        <begin position="353"/>
        <end position="372"/>
    </location>
</feature>
<feature type="compositionally biased region" description="Basic and acidic residues" evidence="1">
    <location>
        <begin position="540"/>
        <end position="557"/>
    </location>
</feature>
<gene>
    <name evidence="3" type="ORF">PY17X_0414100</name>
    <name evidence="2" type="ORF">PYYM_0414200</name>
</gene>
<dbReference type="VEuPathDB" id="PlasmoDB:Py17XNL_000403959"/>
<dbReference type="VEuPathDB" id="PlasmoDB:PYYM_0414200"/>
<name>A0A077Y066_PLAYE</name>
<reference evidence="3" key="4">
    <citation type="submission" date="2019-05" db="EMBL/GenBank/DDBJ databases">
        <authorList>
            <consortium name="Pathogen Informatics"/>
        </authorList>
    </citation>
    <scope>NUCLEOTIDE SEQUENCE</scope>
    <source>
        <strain evidence="3">17X</strain>
    </source>
</reference>
<feature type="region of interest" description="Disordered" evidence="1">
    <location>
        <begin position="464"/>
        <end position="575"/>
    </location>
</feature>
<reference evidence="2" key="2">
    <citation type="submission" date="2014-05" db="EMBL/GenBank/DDBJ databases">
        <authorList>
            <person name="Aslett A.Martin."/>
            <person name="De Silva Nishadi"/>
        </authorList>
    </citation>
    <scope>NUCLEOTIDE SEQUENCE</scope>
    <source>
        <strain evidence="2">YM</strain>
    </source>
</reference>
<evidence type="ECO:0000313" key="3">
    <source>
        <dbReference type="EMBL" id="VTZ73374.1"/>
    </source>
</evidence>
<evidence type="ECO:0000313" key="2">
    <source>
        <dbReference type="EMBL" id="CDU16517.1"/>
    </source>
</evidence>
<dbReference type="OMA" id="QHNPKIN"/>
<feature type="compositionally biased region" description="Polar residues" evidence="1">
    <location>
        <begin position="382"/>
        <end position="396"/>
    </location>
</feature>
<feature type="compositionally biased region" description="Basic and acidic residues" evidence="1">
    <location>
        <begin position="414"/>
        <end position="430"/>
    </location>
</feature>
<dbReference type="KEGG" id="pyo:PY17X_0414100"/>
<dbReference type="GeneID" id="3789177"/>
<dbReference type="RefSeq" id="XP_022811571.1">
    <property type="nucleotide sequence ID" value="XM_022955096.1"/>
</dbReference>
<dbReference type="VEuPathDB" id="PlasmoDB:PY03665"/>
<reference evidence="4 5" key="1">
    <citation type="journal article" date="2014" name="BMC Biol.">
        <title>A comprehensive evaluation of rodent malaria parasite genomes and gene expression.</title>
        <authorList>
            <person name="Otto T.D."/>
            <person name="Bohme U."/>
            <person name="Jackson A.P."/>
            <person name="Hunt M."/>
            <person name="Franke-Fayard B."/>
            <person name="Hoeijmakers W.A."/>
            <person name="Religa A.A."/>
            <person name="Robertson L."/>
            <person name="Sanders M."/>
            <person name="Ogun S.A."/>
            <person name="Cunningham D."/>
            <person name="Erhart A."/>
            <person name="Billker O."/>
            <person name="Khan S.M."/>
            <person name="Stunnenberg H.G."/>
            <person name="Langhorne J."/>
            <person name="Holder A.A."/>
            <person name="Waters A.P."/>
            <person name="Newbold C.I."/>
            <person name="Pain A."/>
            <person name="Berriman M."/>
            <person name="Janse C.J."/>
        </authorList>
    </citation>
    <scope>NUCLEOTIDE SEQUENCE [LARGE SCALE GENOMIC DNA]</scope>
    <source>
        <strain evidence="3 4">17X</strain>
        <strain evidence="2 5">YM</strain>
    </source>
</reference>
<evidence type="ECO:0000313" key="4">
    <source>
        <dbReference type="Proteomes" id="UP000072874"/>
    </source>
</evidence>
<feature type="region of interest" description="Disordered" evidence="1">
    <location>
        <begin position="380"/>
        <end position="448"/>
    </location>
</feature>
<evidence type="ECO:0000313" key="5">
    <source>
        <dbReference type="Proteomes" id="UP000072904"/>
    </source>
</evidence>
<dbReference type="OrthoDB" id="378788at2759"/>
<protein>
    <submittedName>
        <fullName evidence="2">Uncharacterized protein</fullName>
    </submittedName>
</protein>
<dbReference type="EMBL" id="LK934632">
    <property type="protein sequence ID" value="CDU16517.1"/>
    <property type="molecule type" value="Genomic_DNA"/>
</dbReference>
<organism evidence="2 5">
    <name type="scientific">Plasmodium yoelii</name>
    <dbReference type="NCBI Taxonomy" id="5861"/>
    <lineage>
        <taxon>Eukaryota</taxon>
        <taxon>Sar</taxon>
        <taxon>Alveolata</taxon>
        <taxon>Apicomplexa</taxon>
        <taxon>Aconoidasida</taxon>
        <taxon>Haemosporida</taxon>
        <taxon>Plasmodiidae</taxon>
        <taxon>Plasmodium</taxon>
        <taxon>Plasmodium (Vinckeia)</taxon>
    </lineage>
</organism>
<proteinExistence type="predicted"/>
<accession>A0A077Y066</accession>
<feature type="compositionally biased region" description="Polar residues" evidence="1">
    <location>
        <begin position="469"/>
        <end position="495"/>
    </location>
</feature>
<dbReference type="AlphaFoldDB" id="A0A077Y066"/>